<dbReference type="AlphaFoldDB" id="A0A5K3EZT1"/>
<name>A0A5K3EZT1_MESCO</name>
<evidence type="ECO:0000313" key="1">
    <source>
        <dbReference type="WBParaSite" id="MCU_003800-RA"/>
    </source>
</evidence>
<accession>A0A5K3EZT1</accession>
<proteinExistence type="predicted"/>
<organism evidence="1">
    <name type="scientific">Mesocestoides corti</name>
    <name type="common">Flatworm</name>
    <dbReference type="NCBI Taxonomy" id="53468"/>
    <lineage>
        <taxon>Eukaryota</taxon>
        <taxon>Metazoa</taxon>
        <taxon>Spiralia</taxon>
        <taxon>Lophotrochozoa</taxon>
        <taxon>Platyhelminthes</taxon>
        <taxon>Cestoda</taxon>
        <taxon>Eucestoda</taxon>
        <taxon>Cyclophyllidea</taxon>
        <taxon>Mesocestoididae</taxon>
        <taxon>Mesocestoides</taxon>
    </lineage>
</organism>
<sequence>MELDSPPHCGACEGCRNGAVTEATPAQAQPNAPQDDDQPNRFVTYISDL</sequence>
<protein>
    <submittedName>
        <fullName evidence="1">4Fe-4S ferredoxin-type domain-containing protein</fullName>
    </submittedName>
</protein>
<dbReference type="WBParaSite" id="MCU_003800-RA">
    <property type="protein sequence ID" value="MCU_003800-RA"/>
    <property type="gene ID" value="MCU_003800"/>
</dbReference>
<reference evidence="1" key="1">
    <citation type="submission" date="2019-11" db="UniProtKB">
        <authorList>
            <consortium name="WormBaseParasite"/>
        </authorList>
    </citation>
    <scope>IDENTIFICATION</scope>
</reference>